<evidence type="ECO:0000313" key="3">
    <source>
        <dbReference type="Proteomes" id="UP001233172"/>
    </source>
</evidence>
<dbReference type="GO" id="GO:0016579">
    <property type="term" value="P:protein deubiquitination"/>
    <property type="evidence" value="ECO:0007669"/>
    <property type="project" value="InterPro"/>
</dbReference>
<dbReference type="PROSITE" id="PS00973">
    <property type="entry name" value="USP_2"/>
    <property type="match status" value="1"/>
</dbReference>
<dbReference type="Pfam" id="PF00443">
    <property type="entry name" value="UCH"/>
    <property type="match status" value="1"/>
</dbReference>
<dbReference type="PROSITE" id="PS50235">
    <property type="entry name" value="USP_3"/>
    <property type="match status" value="1"/>
</dbReference>
<reference evidence="2" key="1">
    <citation type="journal article" date="2023" name="PLoS Negl. Trop. Dis.">
        <title>A genome sequence for Biomphalaria pfeifferi, the major vector snail for the human-infecting parasite Schistosoma mansoni.</title>
        <authorList>
            <person name="Bu L."/>
            <person name="Lu L."/>
            <person name="Laidemitt M.R."/>
            <person name="Zhang S.M."/>
            <person name="Mutuku M."/>
            <person name="Mkoji G."/>
            <person name="Steinauer M."/>
            <person name="Loker E.S."/>
        </authorList>
    </citation>
    <scope>NUCLEOTIDE SEQUENCE</scope>
    <source>
        <strain evidence="2">KasaAsao</strain>
    </source>
</reference>
<dbReference type="Gene3D" id="3.90.70.10">
    <property type="entry name" value="Cysteine proteinases"/>
    <property type="match status" value="1"/>
</dbReference>
<dbReference type="SUPFAM" id="SSF54001">
    <property type="entry name" value="Cysteine proteinases"/>
    <property type="match status" value="1"/>
</dbReference>
<dbReference type="InterPro" id="IPR001394">
    <property type="entry name" value="Peptidase_C19_UCH"/>
</dbReference>
<sequence>MVVQKKKDNLPSNGLKNKGNTCFFNAAMQCILSIGELNIFYKNTSFPKEKEVSNAFQQFIREYEASGCYDPKSFIDRIGRKIKLFNGSQQDSHEFLIQFFDLLYNELDGSKDKINTKEDFDGVRRANMIARTIFSMDEQSLSCGACDYVSVTTAFKSTILVEPYQTVQMGVDHYYEDVQLEGMGAWKCDKCGAKKHSKKCTDVLAHPEVLIVHISRFHPQGWKNNASVEVDDVLRFSGRRYNLFGVVCHSGSLNGGHYFAEAKRAGTWNLYNDDRVSNGFRTYDGSNPYMLFYTLS</sequence>
<dbReference type="InterPro" id="IPR050164">
    <property type="entry name" value="Peptidase_C19"/>
</dbReference>
<dbReference type="Proteomes" id="UP001233172">
    <property type="component" value="Unassembled WGS sequence"/>
</dbReference>
<accession>A0AAD8AMX2</accession>
<dbReference type="EMBL" id="JASAOG010000480">
    <property type="protein sequence ID" value="KAK0039179.1"/>
    <property type="molecule type" value="Genomic_DNA"/>
</dbReference>
<dbReference type="InterPro" id="IPR018200">
    <property type="entry name" value="USP_CS"/>
</dbReference>
<dbReference type="InterPro" id="IPR038765">
    <property type="entry name" value="Papain-like_cys_pep_sf"/>
</dbReference>
<dbReference type="InterPro" id="IPR028889">
    <property type="entry name" value="USP"/>
</dbReference>
<keyword evidence="2" id="KW-0378">Hydrolase</keyword>
<organism evidence="2 3">
    <name type="scientific">Biomphalaria pfeifferi</name>
    <name type="common">Bloodfluke planorb</name>
    <name type="synonym">Freshwater snail</name>
    <dbReference type="NCBI Taxonomy" id="112525"/>
    <lineage>
        <taxon>Eukaryota</taxon>
        <taxon>Metazoa</taxon>
        <taxon>Spiralia</taxon>
        <taxon>Lophotrochozoa</taxon>
        <taxon>Mollusca</taxon>
        <taxon>Gastropoda</taxon>
        <taxon>Heterobranchia</taxon>
        <taxon>Euthyneura</taxon>
        <taxon>Panpulmonata</taxon>
        <taxon>Hygrophila</taxon>
        <taxon>Lymnaeoidea</taxon>
        <taxon>Planorbidae</taxon>
        <taxon>Biomphalaria</taxon>
    </lineage>
</organism>
<dbReference type="GO" id="GO:0005829">
    <property type="term" value="C:cytosol"/>
    <property type="evidence" value="ECO:0007669"/>
    <property type="project" value="TreeGrafter"/>
</dbReference>
<dbReference type="AlphaFoldDB" id="A0AAD8AMX2"/>
<dbReference type="PROSITE" id="PS00972">
    <property type="entry name" value="USP_1"/>
    <property type="match status" value="1"/>
</dbReference>
<evidence type="ECO:0000259" key="1">
    <source>
        <dbReference type="PROSITE" id="PS50235"/>
    </source>
</evidence>
<name>A0AAD8AMX2_BIOPF</name>
<comment type="caution">
    <text evidence="2">The sequence shown here is derived from an EMBL/GenBank/DDBJ whole genome shotgun (WGS) entry which is preliminary data.</text>
</comment>
<keyword evidence="3" id="KW-1185">Reference proteome</keyword>
<gene>
    <name evidence="2" type="ORF">Bpfe_031395</name>
</gene>
<proteinExistence type="predicted"/>
<dbReference type="GO" id="GO:0005634">
    <property type="term" value="C:nucleus"/>
    <property type="evidence" value="ECO:0007669"/>
    <property type="project" value="TreeGrafter"/>
</dbReference>
<evidence type="ECO:0000313" key="2">
    <source>
        <dbReference type="EMBL" id="KAK0039179.1"/>
    </source>
</evidence>
<dbReference type="GO" id="GO:0004843">
    <property type="term" value="F:cysteine-type deubiquitinase activity"/>
    <property type="evidence" value="ECO:0007669"/>
    <property type="project" value="InterPro"/>
</dbReference>
<dbReference type="PANTHER" id="PTHR24006">
    <property type="entry name" value="UBIQUITIN CARBOXYL-TERMINAL HYDROLASE"/>
    <property type="match status" value="1"/>
</dbReference>
<protein>
    <submittedName>
        <fullName evidence="2">Ubiquitin carboxyl-terminal hydrolase</fullName>
    </submittedName>
</protein>
<feature type="domain" description="USP" evidence="1">
    <location>
        <begin position="13"/>
        <end position="296"/>
    </location>
</feature>
<reference evidence="2" key="2">
    <citation type="submission" date="2023-04" db="EMBL/GenBank/DDBJ databases">
        <authorList>
            <person name="Bu L."/>
            <person name="Lu L."/>
            <person name="Laidemitt M.R."/>
            <person name="Zhang S.M."/>
            <person name="Mutuku M."/>
            <person name="Mkoji G."/>
            <person name="Steinauer M."/>
            <person name="Loker E.S."/>
        </authorList>
    </citation>
    <scope>NUCLEOTIDE SEQUENCE</scope>
    <source>
        <strain evidence="2">KasaAsao</strain>
        <tissue evidence="2">Whole Snail</tissue>
    </source>
</reference>